<dbReference type="AlphaFoldDB" id="A0A7R9A682"/>
<keyword evidence="1" id="KW-0732">Signal</keyword>
<reference evidence="2" key="1">
    <citation type="submission" date="2020-11" db="EMBL/GenBank/DDBJ databases">
        <authorList>
            <person name="Tran Van P."/>
        </authorList>
    </citation>
    <scope>NUCLEOTIDE SEQUENCE</scope>
</reference>
<feature type="chain" id="PRO_5036209710" description="Secreted protein" evidence="1">
    <location>
        <begin position="19"/>
        <end position="131"/>
    </location>
</feature>
<evidence type="ECO:0008006" key="4">
    <source>
        <dbReference type="Google" id="ProtNLM"/>
    </source>
</evidence>
<evidence type="ECO:0000313" key="2">
    <source>
        <dbReference type="EMBL" id="CAD7245030.1"/>
    </source>
</evidence>
<protein>
    <recommendedName>
        <fullName evidence="4">Secreted protein</fullName>
    </recommendedName>
</protein>
<evidence type="ECO:0000256" key="1">
    <source>
        <dbReference type="SAM" id="SignalP"/>
    </source>
</evidence>
<dbReference type="Proteomes" id="UP000677054">
    <property type="component" value="Unassembled WGS sequence"/>
</dbReference>
<feature type="signal peptide" evidence="1">
    <location>
        <begin position="1"/>
        <end position="18"/>
    </location>
</feature>
<gene>
    <name evidence="2" type="ORF">DSTB1V02_LOCUS4908</name>
</gene>
<dbReference type="EMBL" id="LR900279">
    <property type="protein sequence ID" value="CAD7245030.1"/>
    <property type="molecule type" value="Genomic_DNA"/>
</dbReference>
<organism evidence="2">
    <name type="scientific">Darwinula stevensoni</name>
    <dbReference type="NCBI Taxonomy" id="69355"/>
    <lineage>
        <taxon>Eukaryota</taxon>
        <taxon>Metazoa</taxon>
        <taxon>Ecdysozoa</taxon>
        <taxon>Arthropoda</taxon>
        <taxon>Crustacea</taxon>
        <taxon>Oligostraca</taxon>
        <taxon>Ostracoda</taxon>
        <taxon>Podocopa</taxon>
        <taxon>Podocopida</taxon>
        <taxon>Darwinulocopina</taxon>
        <taxon>Darwinuloidea</taxon>
        <taxon>Darwinulidae</taxon>
        <taxon>Darwinula</taxon>
    </lineage>
</organism>
<accession>A0A7R9A682</accession>
<evidence type="ECO:0000313" key="3">
    <source>
        <dbReference type="Proteomes" id="UP000677054"/>
    </source>
</evidence>
<dbReference type="EMBL" id="CAJPEV010000762">
    <property type="protein sequence ID" value="CAG0888309.1"/>
    <property type="molecule type" value="Genomic_DNA"/>
</dbReference>
<proteinExistence type="predicted"/>
<sequence length="131" mass="14069">MYVAAPLLVLFFQRLASAFPVDGDEEWLSKSRILPDILPDISALKNQFQGVDWDGVGGAAAWAGGKVAEGAVGESGKDIFDWAKDFAKSKKLKGANAKVAEFVLKSLAAGILREAGADIYDWGKGKVKKHF</sequence>
<keyword evidence="3" id="KW-1185">Reference proteome</keyword>
<name>A0A7R9A682_9CRUS</name>